<dbReference type="EMBL" id="DS268109">
    <property type="protein sequence ID" value="KMM63945.1"/>
    <property type="molecule type" value="Genomic_DNA"/>
</dbReference>
<organism evidence="1 2">
    <name type="scientific">Coccidioides posadasii RMSCC 3488</name>
    <dbReference type="NCBI Taxonomy" id="454284"/>
    <lineage>
        <taxon>Eukaryota</taxon>
        <taxon>Fungi</taxon>
        <taxon>Dikarya</taxon>
        <taxon>Ascomycota</taxon>
        <taxon>Pezizomycotina</taxon>
        <taxon>Eurotiomycetes</taxon>
        <taxon>Eurotiomycetidae</taxon>
        <taxon>Onygenales</taxon>
        <taxon>Onygenaceae</taxon>
        <taxon>Coccidioides</taxon>
    </lineage>
</organism>
<dbReference type="VEuPathDB" id="FungiDB:CPAG_00297"/>
<dbReference type="AlphaFoldDB" id="A0A0J6F3T1"/>
<reference evidence="1 2" key="1">
    <citation type="submission" date="2007-06" db="EMBL/GenBank/DDBJ databases">
        <title>The Genome Sequence of Coccidioides posadasii RMSCC_3488.</title>
        <authorList>
            <consortium name="Coccidioides Genome Resources Consortium"/>
            <consortium name="The Broad Institute Genome Sequencing Platform"/>
            <person name="Henn M.R."/>
            <person name="Sykes S."/>
            <person name="Young S."/>
            <person name="Jaffe D."/>
            <person name="Berlin A."/>
            <person name="Alvarez P."/>
            <person name="Butler J."/>
            <person name="Gnerre S."/>
            <person name="Grabherr M."/>
            <person name="Mauceli E."/>
            <person name="Brockman W."/>
            <person name="Kodira C."/>
            <person name="Alvarado L."/>
            <person name="Zeng Q."/>
            <person name="Crawford M."/>
            <person name="Antoine C."/>
            <person name="Devon K."/>
            <person name="Galgiani J."/>
            <person name="Orsborn K."/>
            <person name="Lewis M.L."/>
            <person name="Nusbaum C."/>
            <person name="Galagan J."/>
            <person name="Birren B."/>
        </authorList>
    </citation>
    <scope>NUCLEOTIDE SEQUENCE [LARGE SCALE GENOMIC DNA]</scope>
    <source>
        <strain evidence="1 2">RMSCC 3488</strain>
    </source>
</reference>
<evidence type="ECO:0000313" key="2">
    <source>
        <dbReference type="Proteomes" id="UP000054567"/>
    </source>
</evidence>
<evidence type="ECO:0000313" key="1">
    <source>
        <dbReference type="EMBL" id="KMM63945.1"/>
    </source>
</evidence>
<protein>
    <submittedName>
        <fullName evidence="1">Uncharacterized protein</fullName>
    </submittedName>
</protein>
<proteinExistence type="predicted"/>
<sequence length="144" mass="15708">MVRELARLKPFMLTTTVSISKIFGAKIYAEFVPNSSSALYKSLGGFEHTVSIMGVSGERNCSRFCRVWAYASDDVISPLRLGGLGSGLARGPPIARLHRLMRMPDQGPHHGALHGHFDSTIQTSYAETNDSASIPFPSSLAQWI</sequence>
<reference evidence="2" key="2">
    <citation type="journal article" date="2009" name="Genome Res.">
        <title>Comparative genomic analyses of the human fungal pathogens Coccidioides and their relatives.</title>
        <authorList>
            <person name="Sharpton T.J."/>
            <person name="Stajich J.E."/>
            <person name="Rounsley S.D."/>
            <person name="Gardner M.J."/>
            <person name="Wortman J.R."/>
            <person name="Jordar V.S."/>
            <person name="Maiti R."/>
            <person name="Kodira C.D."/>
            <person name="Neafsey D.E."/>
            <person name="Zeng Q."/>
            <person name="Hung C.-Y."/>
            <person name="McMahan C."/>
            <person name="Muszewska A."/>
            <person name="Grynberg M."/>
            <person name="Mandel M.A."/>
            <person name="Kellner E.M."/>
            <person name="Barker B.M."/>
            <person name="Galgiani J.N."/>
            <person name="Orbach M.J."/>
            <person name="Kirkland T.N."/>
            <person name="Cole G.T."/>
            <person name="Henn M.R."/>
            <person name="Birren B.W."/>
            <person name="Taylor J.W."/>
        </authorList>
    </citation>
    <scope>NUCLEOTIDE SEQUENCE [LARGE SCALE GENOMIC DNA]</scope>
    <source>
        <strain evidence="2">RMSCC 3488</strain>
    </source>
</reference>
<accession>A0A0J6F3T1</accession>
<reference evidence="2" key="3">
    <citation type="journal article" date="2010" name="Genome Res.">
        <title>Population genomic sequencing of Coccidioides fungi reveals recent hybridization and transposon control.</title>
        <authorList>
            <person name="Neafsey D.E."/>
            <person name="Barker B.M."/>
            <person name="Sharpton T.J."/>
            <person name="Stajich J.E."/>
            <person name="Park D.J."/>
            <person name="Whiston E."/>
            <person name="Hung C.-Y."/>
            <person name="McMahan C."/>
            <person name="White J."/>
            <person name="Sykes S."/>
            <person name="Heiman D."/>
            <person name="Young S."/>
            <person name="Zeng Q."/>
            <person name="Abouelleil A."/>
            <person name="Aftuck L."/>
            <person name="Bessette D."/>
            <person name="Brown A."/>
            <person name="FitzGerald M."/>
            <person name="Lui A."/>
            <person name="Macdonald J.P."/>
            <person name="Priest M."/>
            <person name="Orbach M.J."/>
            <person name="Galgiani J.N."/>
            <person name="Kirkland T.N."/>
            <person name="Cole G.T."/>
            <person name="Birren B.W."/>
            <person name="Henn M.R."/>
            <person name="Taylor J.W."/>
            <person name="Rounsley S.D."/>
        </authorList>
    </citation>
    <scope>NUCLEOTIDE SEQUENCE [LARGE SCALE GENOMIC DNA]</scope>
    <source>
        <strain evidence="2">RMSCC 3488</strain>
    </source>
</reference>
<dbReference type="Proteomes" id="UP000054567">
    <property type="component" value="Unassembled WGS sequence"/>
</dbReference>
<name>A0A0J6F3T1_COCPO</name>
<gene>
    <name evidence="1" type="ORF">CPAG_00297</name>
</gene>